<keyword evidence="4 7" id="KW-1133">Transmembrane helix</keyword>
<evidence type="ECO:0000313" key="10">
    <source>
        <dbReference type="EMBL" id="CAB4565056.1"/>
    </source>
</evidence>
<dbReference type="FunFam" id="3.10.580.10:FF:000002">
    <property type="entry name" value="Magnesium/cobalt efflux protein CorC"/>
    <property type="match status" value="1"/>
</dbReference>
<dbReference type="EMBL" id="CAEZTC010000138">
    <property type="protein sequence ID" value="CAB4565056.1"/>
    <property type="molecule type" value="Genomic_DNA"/>
</dbReference>
<dbReference type="AlphaFoldDB" id="A0A6J6DNN9"/>
<dbReference type="PANTHER" id="PTHR22777">
    <property type="entry name" value="HEMOLYSIN-RELATED"/>
    <property type="match status" value="1"/>
</dbReference>
<name>A0A6J6DNN9_9ZZZZ</name>
<dbReference type="InterPro" id="IPR036318">
    <property type="entry name" value="FAD-bd_PCMH-like_sf"/>
</dbReference>
<keyword evidence="3" id="KW-0677">Repeat</keyword>
<feature type="domain" description="CBS" evidence="8">
    <location>
        <begin position="207"/>
        <end position="267"/>
    </location>
</feature>
<dbReference type="SUPFAM" id="SSF56176">
    <property type="entry name" value="FAD-binding/transporter-associated domain-like"/>
    <property type="match status" value="1"/>
</dbReference>
<dbReference type="CDD" id="cd04590">
    <property type="entry name" value="CBS_pair_CorC_HlyC_assoc"/>
    <property type="match status" value="1"/>
</dbReference>
<dbReference type="SMART" id="SM00116">
    <property type="entry name" value="CBS"/>
    <property type="match status" value="2"/>
</dbReference>
<dbReference type="Pfam" id="PF00571">
    <property type="entry name" value="CBS"/>
    <property type="match status" value="2"/>
</dbReference>
<dbReference type="InterPro" id="IPR044751">
    <property type="entry name" value="Ion_transp-like_CBS"/>
</dbReference>
<dbReference type="PANTHER" id="PTHR22777:SF17">
    <property type="entry name" value="UPF0053 PROTEIN SLL0260"/>
    <property type="match status" value="1"/>
</dbReference>
<reference evidence="10" key="1">
    <citation type="submission" date="2020-05" db="EMBL/GenBank/DDBJ databases">
        <authorList>
            <person name="Chiriac C."/>
            <person name="Salcher M."/>
            <person name="Ghai R."/>
            <person name="Kavagutti S V."/>
        </authorList>
    </citation>
    <scope>NUCLEOTIDE SEQUENCE</scope>
</reference>
<dbReference type="Gene3D" id="3.30.465.10">
    <property type="match status" value="1"/>
</dbReference>
<dbReference type="SUPFAM" id="SSF54631">
    <property type="entry name" value="CBS-domain pair"/>
    <property type="match status" value="1"/>
</dbReference>
<keyword evidence="6 7" id="KW-0472">Membrane</keyword>
<feature type="domain" description="CNNM transmembrane" evidence="9">
    <location>
        <begin position="1"/>
        <end position="120"/>
    </location>
</feature>
<dbReference type="Pfam" id="PF01595">
    <property type="entry name" value="CNNM"/>
    <property type="match status" value="1"/>
</dbReference>
<sequence>MNICQTVQATLTGVVAGRLFGPAGVAIGVLLNVVVFFVFAEAVPKTYAVIHSDRAALSTSRLVRFLVSFAPLRLISRGLIGLTNIVVKGKGLQEGPFIGEQEFLGIVEAAAQEEVIEHEERELIESIIEFGDTVVREIMRPRPDFISVDAGMSIDSALDEAFEHGVSRLPVLKEDDDGNEDVLGIVYTKDLMRKVRTGEGSQEIDALVRTAVVIPENKPVAKLMREMQREHFHMAIVADEYGSIAGLVTLEDCLEELVGEIVDEHDEEVPDIQNLPNGESMVDASMSISDFNSHFKMNLDEDEYDTVGGFMFGTLERVPDLGESLAVDGWNLIVEGLEGRRITAIRMKPAVSDTTVDAVD</sequence>
<dbReference type="GO" id="GO:0050660">
    <property type="term" value="F:flavin adenine dinucleotide binding"/>
    <property type="evidence" value="ECO:0007669"/>
    <property type="project" value="InterPro"/>
</dbReference>
<evidence type="ECO:0000256" key="3">
    <source>
        <dbReference type="ARBA" id="ARBA00022737"/>
    </source>
</evidence>
<keyword evidence="2 7" id="KW-0812">Transmembrane</keyword>
<comment type="subcellular location">
    <subcellularLocation>
        <location evidence="1">Membrane</location>
        <topology evidence="1">Multi-pass membrane protein</topology>
    </subcellularLocation>
</comment>
<evidence type="ECO:0000256" key="5">
    <source>
        <dbReference type="ARBA" id="ARBA00023122"/>
    </source>
</evidence>
<dbReference type="GO" id="GO:0005886">
    <property type="term" value="C:plasma membrane"/>
    <property type="evidence" value="ECO:0007669"/>
    <property type="project" value="TreeGrafter"/>
</dbReference>
<dbReference type="InterPro" id="IPR005170">
    <property type="entry name" value="Transptr-assoc_dom"/>
</dbReference>
<evidence type="ECO:0000256" key="6">
    <source>
        <dbReference type="ARBA" id="ARBA00023136"/>
    </source>
</evidence>
<evidence type="ECO:0000256" key="4">
    <source>
        <dbReference type="ARBA" id="ARBA00022989"/>
    </source>
</evidence>
<dbReference type="InterPro" id="IPR000644">
    <property type="entry name" value="CBS_dom"/>
</dbReference>
<gene>
    <name evidence="10" type="ORF">UFOPK1572_01063</name>
</gene>
<dbReference type="InterPro" id="IPR046342">
    <property type="entry name" value="CBS_dom_sf"/>
</dbReference>
<evidence type="ECO:0000259" key="8">
    <source>
        <dbReference type="PROSITE" id="PS51371"/>
    </source>
</evidence>
<evidence type="ECO:0000256" key="7">
    <source>
        <dbReference type="SAM" id="Phobius"/>
    </source>
</evidence>
<keyword evidence="5" id="KW-0129">CBS domain</keyword>
<dbReference type="Gene3D" id="3.10.580.10">
    <property type="entry name" value="CBS-domain"/>
    <property type="match status" value="1"/>
</dbReference>
<evidence type="ECO:0000256" key="2">
    <source>
        <dbReference type="ARBA" id="ARBA00022692"/>
    </source>
</evidence>
<dbReference type="Pfam" id="PF03471">
    <property type="entry name" value="CorC_HlyC"/>
    <property type="match status" value="1"/>
</dbReference>
<accession>A0A6J6DNN9</accession>
<evidence type="ECO:0000256" key="1">
    <source>
        <dbReference type="ARBA" id="ARBA00004141"/>
    </source>
</evidence>
<dbReference type="InterPro" id="IPR002550">
    <property type="entry name" value="CNNM"/>
</dbReference>
<dbReference type="SMART" id="SM01091">
    <property type="entry name" value="CorC_HlyC"/>
    <property type="match status" value="1"/>
</dbReference>
<proteinExistence type="predicted"/>
<dbReference type="PROSITE" id="PS51371">
    <property type="entry name" value="CBS"/>
    <property type="match status" value="2"/>
</dbReference>
<dbReference type="InterPro" id="IPR016169">
    <property type="entry name" value="FAD-bd_PCMH_sub2"/>
</dbReference>
<dbReference type="PROSITE" id="PS51846">
    <property type="entry name" value="CNNM"/>
    <property type="match status" value="1"/>
</dbReference>
<evidence type="ECO:0000259" key="9">
    <source>
        <dbReference type="PROSITE" id="PS51846"/>
    </source>
</evidence>
<organism evidence="10">
    <name type="scientific">freshwater metagenome</name>
    <dbReference type="NCBI Taxonomy" id="449393"/>
    <lineage>
        <taxon>unclassified sequences</taxon>
        <taxon>metagenomes</taxon>
        <taxon>ecological metagenomes</taxon>
    </lineage>
</organism>
<feature type="domain" description="CBS" evidence="8">
    <location>
        <begin position="139"/>
        <end position="203"/>
    </location>
</feature>
<feature type="transmembrane region" description="Helical" evidence="7">
    <location>
        <begin position="19"/>
        <end position="40"/>
    </location>
</feature>
<protein>
    <submittedName>
        <fullName evidence="10">Unannotated protein</fullName>
    </submittedName>
</protein>